<organism evidence="1">
    <name type="scientific">Rhizophora mucronata</name>
    <name type="common">Asiatic mangrove</name>
    <dbReference type="NCBI Taxonomy" id="61149"/>
    <lineage>
        <taxon>Eukaryota</taxon>
        <taxon>Viridiplantae</taxon>
        <taxon>Streptophyta</taxon>
        <taxon>Embryophyta</taxon>
        <taxon>Tracheophyta</taxon>
        <taxon>Spermatophyta</taxon>
        <taxon>Magnoliopsida</taxon>
        <taxon>eudicotyledons</taxon>
        <taxon>Gunneridae</taxon>
        <taxon>Pentapetalae</taxon>
        <taxon>rosids</taxon>
        <taxon>fabids</taxon>
        <taxon>Malpighiales</taxon>
        <taxon>Rhizophoraceae</taxon>
        <taxon>Rhizophora</taxon>
    </lineage>
</organism>
<evidence type="ECO:0000313" key="1">
    <source>
        <dbReference type="EMBL" id="MBX68328.1"/>
    </source>
</evidence>
<dbReference type="AlphaFoldDB" id="A0A2P2QMZ1"/>
<name>A0A2P2QMZ1_RHIMU</name>
<protein>
    <submittedName>
        <fullName evidence="1">Uncharacterized protein</fullName>
    </submittedName>
</protein>
<sequence>MLSTDKIVSCSSKGRKTKA</sequence>
<dbReference type="EMBL" id="GGEC01087844">
    <property type="protein sequence ID" value="MBX68328.1"/>
    <property type="molecule type" value="Transcribed_RNA"/>
</dbReference>
<proteinExistence type="predicted"/>
<reference evidence="1" key="1">
    <citation type="submission" date="2018-02" db="EMBL/GenBank/DDBJ databases">
        <title>Rhizophora mucronata_Transcriptome.</title>
        <authorList>
            <person name="Meera S.P."/>
            <person name="Sreeshan A."/>
            <person name="Augustine A."/>
        </authorList>
    </citation>
    <scope>NUCLEOTIDE SEQUENCE</scope>
    <source>
        <tissue evidence="1">Leaf</tissue>
    </source>
</reference>
<accession>A0A2P2QMZ1</accession>